<feature type="compositionally biased region" description="Polar residues" evidence="3">
    <location>
        <begin position="124"/>
        <end position="150"/>
    </location>
</feature>
<sequence length="199" mass="23109">MDGRVRGLDKRESSLLFREIVPPHGWSEDQNNHYLKITLPGFKQPDVMLQIDKYGHLVVRGERQLSGHKFVSFYETFKLPQNINIEETSGIFEDGEIFCITLPKLSELEQRRMRPVRDQYEKPYSTNRDIGQSMRTPESNDSNIRNNQSPKIPDEFIDPEVQKPIDSDAKSKMKMWSFVGLIVILLIVIVVPISIKLHK</sequence>
<dbReference type="SUPFAM" id="SSF49764">
    <property type="entry name" value="HSP20-like chaperones"/>
    <property type="match status" value="1"/>
</dbReference>
<evidence type="ECO:0000256" key="4">
    <source>
        <dbReference type="SAM" id="Phobius"/>
    </source>
</evidence>
<dbReference type="Proteomes" id="UP000594638">
    <property type="component" value="Unassembled WGS sequence"/>
</dbReference>
<evidence type="ECO:0000256" key="1">
    <source>
        <dbReference type="PROSITE-ProRule" id="PRU00285"/>
    </source>
</evidence>
<reference evidence="6 8" key="1">
    <citation type="submission" date="2019-12" db="EMBL/GenBank/DDBJ databases">
        <authorList>
            <person name="Alioto T."/>
            <person name="Alioto T."/>
            <person name="Gomez Garrido J."/>
        </authorList>
    </citation>
    <scope>NUCLEOTIDE SEQUENCE [LARGE SCALE GENOMIC DNA]</scope>
</reference>
<dbReference type="Pfam" id="PF00011">
    <property type="entry name" value="HSP20"/>
    <property type="match status" value="1"/>
</dbReference>
<protein>
    <recommendedName>
        <fullName evidence="5">SHSP domain-containing protein</fullName>
    </recommendedName>
</protein>
<dbReference type="PROSITE" id="PS01031">
    <property type="entry name" value="SHSP"/>
    <property type="match status" value="1"/>
</dbReference>
<evidence type="ECO:0000313" key="7">
    <source>
        <dbReference type="EMBL" id="CAA3030094.1"/>
    </source>
</evidence>
<name>A0A8S0TC96_OLEEU</name>
<evidence type="ECO:0000256" key="3">
    <source>
        <dbReference type="SAM" id="MobiDB-lite"/>
    </source>
</evidence>
<dbReference type="InterPro" id="IPR008978">
    <property type="entry name" value="HSP20-like_chaperone"/>
</dbReference>
<accession>A0A8S0TC96</accession>
<dbReference type="OrthoDB" id="1431247at2759"/>
<organism evidence="6 8">
    <name type="scientific">Olea europaea subsp. europaea</name>
    <dbReference type="NCBI Taxonomy" id="158383"/>
    <lineage>
        <taxon>Eukaryota</taxon>
        <taxon>Viridiplantae</taxon>
        <taxon>Streptophyta</taxon>
        <taxon>Embryophyta</taxon>
        <taxon>Tracheophyta</taxon>
        <taxon>Spermatophyta</taxon>
        <taxon>Magnoliopsida</taxon>
        <taxon>eudicotyledons</taxon>
        <taxon>Gunneridae</taxon>
        <taxon>Pentapetalae</taxon>
        <taxon>asterids</taxon>
        <taxon>lamiids</taxon>
        <taxon>Lamiales</taxon>
        <taxon>Oleaceae</taxon>
        <taxon>Oleeae</taxon>
        <taxon>Olea</taxon>
    </lineage>
</organism>
<feature type="domain" description="SHSP" evidence="5">
    <location>
        <begin position="15"/>
        <end position="119"/>
    </location>
</feature>
<comment type="caution">
    <text evidence="6">The sequence shown here is derived from an EMBL/GenBank/DDBJ whole genome shotgun (WGS) entry which is preliminary data.</text>
</comment>
<gene>
    <name evidence="6" type="ORF">OLEA9_A027958</name>
    <name evidence="7" type="ORF">OLEA9_A028568</name>
</gene>
<keyword evidence="4" id="KW-0812">Transmembrane</keyword>
<dbReference type="EMBL" id="CACTIH010009350">
    <property type="protein sequence ID" value="CAA3030094.1"/>
    <property type="molecule type" value="Genomic_DNA"/>
</dbReference>
<dbReference type="EMBL" id="CACTIH010005782">
    <property type="protein sequence ID" value="CAA3001800.1"/>
    <property type="molecule type" value="Genomic_DNA"/>
</dbReference>
<evidence type="ECO:0000313" key="8">
    <source>
        <dbReference type="Proteomes" id="UP000594638"/>
    </source>
</evidence>
<dbReference type="Gramene" id="OE9A027958T1">
    <property type="protein sequence ID" value="OE9A027958C1"/>
    <property type="gene ID" value="OE9A027958"/>
</dbReference>
<keyword evidence="4" id="KW-1133">Transmembrane helix</keyword>
<evidence type="ECO:0000313" key="6">
    <source>
        <dbReference type="EMBL" id="CAA3001800.1"/>
    </source>
</evidence>
<keyword evidence="8" id="KW-1185">Reference proteome</keyword>
<dbReference type="CDD" id="cd00298">
    <property type="entry name" value="ACD_sHsps_p23-like"/>
    <property type="match status" value="1"/>
</dbReference>
<feature type="transmembrane region" description="Helical" evidence="4">
    <location>
        <begin position="175"/>
        <end position="195"/>
    </location>
</feature>
<feature type="region of interest" description="Disordered" evidence="3">
    <location>
        <begin position="122"/>
        <end position="158"/>
    </location>
</feature>
<dbReference type="AlphaFoldDB" id="A0A8S0TC96"/>
<evidence type="ECO:0000256" key="2">
    <source>
        <dbReference type="RuleBase" id="RU003616"/>
    </source>
</evidence>
<comment type="similarity">
    <text evidence="1 2">Belongs to the small heat shock protein (HSP20) family.</text>
</comment>
<keyword evidence="4" id="KW-0472">Membrane</keyword>
<evidence type="ECO:0000259" key="5">
    <source>
        <dbReference type="PROSITE" id="PS01031"/>
    </source>
</evidence>
<proteinExistence type="inferred from homology"/>
<dbReference type="Gene3D" id="2.60.40.790">
    <property type="match status" value="1"/>
</dbReference>
<dbReference type="Gramene" id="OE9A028568T1">
    <property type="protein sequence ID" value="OE9A028568C1"/>
    <property type="gene ID" value="OE9A028568"/>
</dbReference>
<dbReference type="InterPro" id="IPR002068">
    <property type="entry name" value="A-crystallin/Hsp20_dom"/>
</dbReference>